<gene>
    <name evidence="2" type="ORF">PITCH_A2250001</name>
</gene>
<feature type="transmembrane region" description="Helical" evidence="1">
    <location>
        <begin position="7"/>
        <end position="28"/>
    </location>
</feature>
<dbReference type="EMBL" id="OJIN01000141">
    <property type="protein sequence ID" value="SPD74302.1"/>
    <property type="molecule type" value="Genomic_DNA"/>
</dbReference>
<dbReference type="AlphaFoldDB" id="A0A445MY51"/>
<evidence type="ECO:0000313" key="2">
    <source>
        <dbReference type="EMBL" id="SPD74302.1"/>
    </source>
</evidence>
<organism evidence="2">
    <name type="scientific">uncultured Desulfobacterium sp</name>
    <dbReference type="NCBI Taxonomy" id="201089"/>
    <lineage>
        <taxon>Bacteria</taxon>
        <taxon>Pseudomonadati</taxon>
        <taxon>Thermodesulfobacteriota</taxon>
        <taxon>Desulfobacteria</taxon>
        <taxon>Desulfobacterales</taxon>
        <taxon>Desulfobacteriaceae</taxon>
        <taxon>Desulfobacterium</taxon>
        <taxon>environmental samples</taxon>
    </lineage>
</organism>
<dbReference type="Gene3D" id="3.40.50.880">
    <property type="match status" value="1"/>
</dbReference>
<reference evidence="2" key="1">
    <citation type="submission" date="2018-01" db="EMBL/GenBank/DDBJ databases">
        <authorList>
            <person name="Regsiter A."/>
            <person name="William W."/>
        </authorList>
    </citation>
    <scope>NUCLEOTIDE SEQUENCE</scope>
    <source>
        <strain evidence="2">TRIP AH-1</strain>
    </source>
</reference>
<dbReference type="InterPro" id="IPR029062">
    <property type="entry name" value="Class_I_gatase-like"/>
</dbReference>
<keyword evidence="1" id="KW-0472">Membrane</keyword>
<sequence length="851" mass="96063">MQKKIISIYIILIFYGAIAYLGDVVFAAEGGKFINVRHSYVRGEEIELNFETKAKQVLFDVGGLLPQLINVANSNATYSIDSNLLRCSNYVVSAQTINGGKAVGEVKKFSFTLAQKPNPQRFPVWHWGNVPQNKMEYWTKRGFNGFSVATLKAPLLLNAKSGHFIFEALEAGVRLGADVGVHFDPLEWKGWEKNGNSRCLFEYGLRDYNKPYPLDPKVVQHAQRTVNSWLDNFSEYPSFRQALLSSEYITPFCLNDTVMRLARSELNINLKEYLGTRIIKNNWGGINTEYLPEEMIPKNGIIADNNPVYRLLKWWWRRGNGIGSLDSIMAKSIHFKRPDVLVWHDPYRLSPVYGTHSGLDAISTWTYGHPDIKRLGYTRVLQSVAKKDNLKVMQTISLFVYGKLVVPTTKVIVDSPLDCSKGESYFTNGPDYAREAMWLVFSQRPDILSFYYAGNLRPDSSKLSSSVTSPETFDAIRDMCHALIEPYGPAILQCMPQKARVAVLMSASSIWFRQNPLWYGYPNESILPFCILLMMNHIPFDVLLDDDIADGRLAEYDLLVMPYGDVLTQISHQKIARFVESGKKVIAGTKLPKNILGVHILNMDFSFMKLVNGCALKKGKNITAGEYQTLMEGLAQKLKPLVSDISKPWDSDSMRVLFNEVTTGEIRYVFAINDMKIYGPRFGKWELVQELGAKQVSNIVFNDLNGKPVIYDVLSRSFVKYNYSNSTASITVTLGPAQGKLFAILPHAIKQVSFNMPTSIGRGEKCKIRGQVTDTTGFAIKGSVPLRIEVTDPLDRKTEYSRYAATSYSGDRIWDFSMDFLPAVNDAPGKWKFKISELLSGKKSEYKITVN</sequence>
<accession>A0A445MY51</accession>
<evidence type="ECO:0008006" key="3">
    <source>
        <dbReference type="Google" id="ProtNLM"/>
    </source>
</evidence>
<name>A0A445MY51_9BACT</name>
<evidence type="ECO:0000256" key="1">
    <source>
        <dbReference type="SAM" id="Phobius"/>
    </source>
</evidence>
<dbReference type="CDD" id="cd03143">
    <property type="entry name" value="A4_beta-galactosidase_middle_domain"/>
    <property type="match status" value="1"/>
</dbReference>
<protein>
    <recommendedName>
        <fullName evidence="3">Glycoside hydrolase family 42 N-terminal domain-containing protein</fullName>
    </recommendedName>
</protein>
<keyword evidence="1" id="KW-0812">Transmembrane</keyword>
<proteinExistence type="predicted"/>
<keyword evidence="1" id="KW-1133">Transmembrane helix</keyword>